<dbReference type="AlphaFoldDB" id="A0A9Q3BLX0"/>
<dbReference type="EMBL" id="AVOT02001589">
    <property type="protein sequence ID" value="MBW0467480.1"/>
    <property type="molecule type" value="Genomic_DNA"/>
</dbReference>
<accession>A0A9Q3BLX0</accession>
<protein>
    <submittedName>
        <fullName evidence="1">Uncharacterized protein</fullName>
    </submittedName>
</protein>
<evidence type="ECO:0000313" key="1">
    <source>
        <dbReference type="EMBL" id="MBW0467480.1"/>
    </source>
</evidence>
<reference evidence="1" key="1">
    <citation type="submission" date="2021-03" db="EMBL/GenBank/DDBJ databases">
        <title>Draft genome sequence of rust myrtle Austropuccinia psidii MF-1, a brazilian biotype.</title>
        <authorList>
            <person name="Quecine M.C."/>
            <person name="Pachon D.M.R."/>
            <person name="Bonatelli M.L."/>
            <person name="Correr F.H."/>
            <person name="Franceschini L.M."/>
            <person name="Leite T.F."/>
            <person name="Margarido G.R.A."/>
            <person name="Almeida C.A."/>
            <person name="Ferrarezi J.A."/>
            <person name="Labate C.A."/>
        </authorList>
    </citation>
    <scope>NUCLEOTIDE SEQUENCE</scope>
    <source>
        <strain evidence="1">MF-1</strain>
    </source>
</reference>
<proteinExistence type="predicted"/>
<sequence>MRIIHEEGKSHTNANFLSRLPLDNVKINTAYDPEVEAKIPIHFIEVDRRRNFIFSEWEPAGETPYSENSTQVQKKNSHIGDNLLRTLY</sequence>
<organism evidence="1 2">
    <name type="scientific">Austropuccinia psidii MF-1</name>
    <dbReference type="NCBI Taxonomy" id="1389203"/>
    <lineage>
        <taxon>Eukaryota</taxon>
        <taxon>Fungi</taxon>
        <taxon>Dikarya</taxon>
        <taxon>Basidiomycota</taxon>
        <taxon>Pucciniomycotina</taxon>
        <taxon>Pucciniomycetes</taxon>
        <taxon>Pucciniales</taxon>
        <taxon>Sphaerophragmiaceae</taxon>
        <taxon>Austropuccinia</taxon>
    </lineage>
</organism>
<comment type="caution">
    <text evidence="1">The sequence shown here is derived from an EMBL/GenBank/DDBJ whole genome shotgun (WGS) entry which is preliminary data.</text>
</comment>
<dbReference type="Proteomes" id="UP000765509">
    <property type="component" value="Unassembled WGS sequence"/>
</dbReference>
<gene>
    <name evidence="1" type="ORF">O181_007195</name>
</gene>
<name>A0A9Q3BLX0_9BASI</name>
<keyword evidence="2" id="KW-1185">Reference proteome</keyword>
<evidence type="ECO:0000313" key="2">
    <source>
        <dbReference type="Proteomes" id="UP000765509"/>
    </source>
</evidence>